<name>A0A6J7D3U6_9ZZZZ</name>
<proteinExistence type="predicted"/>
<protein>
    <submittedName>
        <fullName evidence="1">Unannotated protein</fullName>
    </submittedName>
</protein>
<gene>
    <name evidence="1" type="ORF">UFOPK3444_00222</name>
</gene>
<evidence type="ECO:0000313" key="1">
    <source>
        <dbReference type="EMBL" id="CAB4861823.1"/>
    </source>
</evidence>
<dbReference type="EMBL" id="CAFBLU010000002">
    <property type="protein sequence ID" value="CAB4861823.1"/>
    <property type="molecule type" value="Genomic_DNA"/>
</dbReference>
<dbReference type="AlphaFoldDB" id="A0A6J7D3U6"/>
<sequence>MTAPRTTAVAVSLTCILALALASGAIAGESWPASTISSTKGSGANGCVGASKTLRFTSTPTVFMQEIRSMRVWLAGKVVATGDFTGMGVKSMVRTISLRGLSAGSHLIQLSVYWDYVPPRRGRDARPAGVPLPFHNEYARIRHCAAARPKPHYTG</sequence>
<organism evidence="1">
    <name type="scientific">freshwater metagenome</name>
    <dbReference type="NCBI Taxonomy" id="449393"/>
    <lineage>
        <taxon>unclassified sequences</taxon>
        <taxon>metagenomes</taxon>
        <taxon>ecological metagenomes</taxon>
    </lineage>
</organism>
<accession>A0A6J7D3U6</accession>
<reference evidence="1" key="1">
    <citation type="submission" date="2020-05" db="EMBL/GenBank/DDBJ databases">
        <authorList>
            <person name="Chiriac C."/>
            <person name="Salcher M."/>
            <person name="Ghai R."/>
            <person name="Kavagutti S V."/>
        </authorList>
    </citation>
    <scope>NUCLEOTIDE SEQUENCE</scope>
</reference>